<feature type="compositionally biased region" description="Basic and acidic residues" evidence="1">
    <location>
        <begin position="44"/>
        <end position="68"/>
    </location>
</feature>
<dbReference type="AlphaFoldDB" id="A0A9N9NLZ9"/>
<feature type="compositionally biased region" description="Polar residues" evidence="1">
    <location>
        <begin position="80"/>
        <end position="96"/>
    </location>
</feature>
<feature type="compositionally biased region" description="Polar residues" evidence="1">
    <location>
        <begin position="14"/>
        <end position="28"/>
    </location>
</feature>
<evidence type="ECO:0000313" key="3">
    <source>
        <dbReference type="Proteomes" id="UP000789396"/>
    </source>
</evidence>
<protein>
    <submittedName>
        <fullName evidence="2">15886_t:CDS:1</fullName>
    </submittedName>
</protein>
<keyword evidence="3" id="KW-1185">Reference proteome</keyword>
<gene>
    <name evidence="2" type="ORF">RFULGI_LOCUS13550</name>
</gene>
<accession>A0A9N9NLZ9</accession>
<dbReference type="Proteomes" id="UP000789396">
    <property type="component" value="Unassembled WGS sequence"/>
</dbReference>
<feature type="non-terminal residue" evidence="2">
    <location>
        <position position="1"/>
    </location>
</feature>
<feature type="compositionally biased region" description="Pro residues" evidence="1">
    <location>
        <begin position="1"/>
        <end position="11"/>
    </location>
</feature>
<dbReference type="EMBL" id="CAJVPZ010036031">
    <property type="protein sequence ID" value="CAG8750348.1"/>
    <property type="molecule type" value="Genomic_DNA"/>
</dbReference>
<feature type="compositionally biased region" description="Low complexity" evidence="1">
    <location>
        <begin position="70"/>
        <end position="79"/>
    </location>
</feature>
<sequence>MSGKPRPPLPLTPDQKQQIAQDRNQNVVGKNGDNTDEYTPNKFYNDDGLSRTSERRDQPQRRRSDNRSRQYQQYAQYAQNITASPQDSNQSPQNFVEQDASDESLTTPDAT</sequence>
<evidence type="ECO:0000313" key="2">
    <source>
        <dbReference type="EMBL" id="CAG8750348.1"/>
    </source>
</evidence>
<organism evidence="2 3">
    <name type="scientific">Racocetra fulgida</name>
    <dbReference type="NCBI Taxonomy" id="60492"/>
    <lineage>
        <taxon>Eukaryota</taxon>
        <taxon>Fungi</taxon>
        <taxon>Fungi incertae sedis</taxon>
        <taxon>Mucoromycota</taxon>
        <taxon>Glomeromycotina</taxon>
        <taxon>Glomeromycetes</taxon>
        <taxon>Diversisporales</taxon>
        <taxon>Gigasporaceae</taxon>
        <taxon>Racocetra</taxon>
    </lineage>
</organism>
<feature type="region of interest" description="Disordered" evidence="1">
    <location>
        <begin position="1"/>
        <end position="111"/>
    </location>
</feature>
<proteinExistence type="predicted"/>
<comment type="caution">
    <text evidence="2">The sequence shown here is derived from an EMBL/GenBank/DDBJ whole genome shotgun (WGS) entry which is preliminary data.</text>
</comment>
<evidence type="ECO:0000256" key="1">
    <source>
        <dbReference type="SAM" id="MobiDB-lite"/>
    </source>
</evidence>
<name>A0A9N9NLZ9_9GLOM</name>
<reference evidence="2" key="1">
    <citation type="submission" date="2021-06" db="EMBL/GenBank/DDBJ databases">
        <authorList>
            <person name="Kallberg Y."/>
            <person name="Tangrot J."/>
            <person name="Rosling A."/>
        </authorList>
    </citation>
    <scope>NUCLEOTIDE SEQUENCE</scope>
    <source>
        <strain evidence="2">IN212</strain>
    </source>
</reference>